<evidence type="ECO:0000256" key="13">
    <source>
        <dbReference type="ARBA" id="ARBA00022989"/>
    </source>
</evidence>
<evidence type="ECO:0000259" key="22">
    <source>
        <dbReference type="PROSITE" id="PS50011"/>
    </source>
</evidence>
<evidence type="ECO:0000256" key="16">
    <source>
        <dbReference type="ARBA" id="ARBA00023170"/>
    </source>
</evidence>
<evidence type="ECO:0000256" key="8">
    <source>
        <dbReference type="ARBA" id="ARBA00022729"/>
    </source>
</evidence>
<keyword evidence="6" id="KW-0808">Transferase</keyword>
<comment type="catalytic activity">
    <reaction evidence="18">
        <text>L-threonyl-[protein] + ATP = O-phospho-L-threonyl-[protein] + ADP + H(+)</text>
        <dbReference type="Rhea" id="RHEA:46608"/>
        <dbReference type="Rhea" id="RHEA-COMP:11060"/>
        <dbReference type="Rhea" id="RHEA-COMP:11605"/>
        <dbReference type="ChEBI" id="CHEBI:15378"/>
        <dbReference type="ChEBI" id="CHEBI:30013"/>
        <dbReference type="ChEBI" id="CHEBI:30616"/>
        <dbReference type="ChEBI" id="CHEBI:61977"/>
        <dbReference type="ChEBI" id="CHEBI:456216"/>
        <dbReference type="EC" id="2.7.11.1"/>
    </reaction>
</comment>
<keyword evidence="5" id="KW-0597">Phosphoprotein</keyword>
<dbReference type="Pfam" id="PF08276">
    <property type="entry name" value="PAN_2"/>
    <property type="match status" value="1"/>
</dbReference>
<keyword evidence="17" id="KW-0325">Glycoprotein</keyword>
<evidence type="ECO:0000256" key="14">
    <source>
        <dbReference type="ARBA" id="ARBA00023136"/>
    </source>
</evidence>
<evidence type="ECO:0000256" key="5">
    <source>
        <dbReference type="ARBA" id="ARBA00022553"/>
    </source>
</evidence>
<dbReference type="SMART" id="SM00220">
    <property type="entry name" value="S_TKc"/>
    <property type="match status" value="1"/>
</dbReference>
<proteinExistence type="predicted"/>
<dbReference type="GO" id="GO:0004674">
    <property type="term" value="F:protein serine/threonine kinase activity"/>
    <property type="evidence" value="ECO:0007669"/>
    <property type="project" value="UniProtKB-KW"/>
</dbReference>
<keyword evidence="3" id="KW-1003">Cell membrane</keyword>
<dbReference type="PROSITE" id="PS00107">
    <property type="entry name" value="PROTEIN_KINASE_ATP"/>
    <property type="match status" value="1"/>
</dbReference>
<dbReference type="InterPro" id="IPR008271">
    <property type="entry name" value="Ser/Thr_kinase_AS"/>
</dbReference>
<accession>A0A0D6QRZ3</accession>
<dbReference type="Gene3D" id="1.10.510.10">
    <property type="entry name" value="Transferase(Phosphotransferase) domain 1"/>
    <property type="match status" value="1"/>
</dbReference>
<keyword evidence="13 21" id="KW-1133">Transmembrane helix</keyword>
<dbReference type="CDD" id="cd01098">
    <property type="entry name" value="PAN_AP_plant"/>
    <property type="match status" value="1"/>
</dbReference>
<evidence type="ECO:0000256" key="9">
    <source>
        <dbReference type="ARBA" id="ARBA00022734"/>
    </source>
</evidence>
<evidence type="ECO:0000256" key="20">
    <source>
        <dbReference type="PROSITE-ProRule" id="PRU10141"/>
    </source>
</evidence>
<evidence type="ECO:0000256" key="19">
    <source>
        <dbReference type="ARBA" id="ARBA00048679"/>
    </source>
</evidence>
<feature type="domain" description="Protein kinase" evidence="22">
    <location>
        <begin position="224"/>
        <end position="499"/>
    </location>
</feature>
<dbReference type="EMBL" id="GCKF01047901">
    <property type="protein sequence ID" value="JAG93124.1"/>
    <property type="molecule type" value="Transcribed_RNA"/>
</dbReference>
<dbReference type="GO" id="GO:0030246">
    <property type="term" value="F:carbohydrate binding"/>
    <property type="evidence" value="ECO:0007669"/>
    <property type="project" value="UniProtKB-KW"/>
</dbReference>
<sequence>MWLAGQKQWSMFWSQPRDQCQVYALCGAYGSCNQNNVQFCSCEQGFEPRYERAWDDQEWSDGCARRTALDCGGNRTSTDGFMELTGKSAPSGGVDFTAAAGGSADGCKAACLGNCSCTAYAYVTGSCQLWFGDLLNLVDKSSGSTPLFLRLAAADVPKTGGAKKTSTVAGVAAGAAAAVAAAVAVGVIFLLCWRRQRGGQHKPWDYAAGSLAVFSYRELQGATKNFSERLGGGGFGSVFKGTLADKTQVAVKKLEGLNQGEKQFRMEVSTIGTIQHVNLVRLRGFCSEGSSRLLVYEYMPNGSLNNFLFPKDGRGAGAALDWKKRFGIALGTARGILYLHEKCRDCIIHCDIKPENILLDSDFCPKVADFGLAKLVGREFSRVLTTMRGTRGYLAPEWISGLPITTKADVYSFGMTLIEIISGRRNMDSELDGSELFFPTWAATQINSGNAMALLDERLNGNADAEQLRRAAMVGGWCIQDDEDDRPSMNQVVQILEGIGDVHVPPVPMSLQALAAKTHSLVFYWDKEAAPRTNTPSGGSNP</sequence>
<keyword evidence="4" id="KW-0723">Serine/threonine-protein kinase</keyword>
<dbReference type="GO" id="GO:0005886">
    <property type="term" value="C:plasma membrane"/>
    <property type="evidence" value="ECO:0007669"/>
    <property type="project" value="UniProtKB-SubCell"/>
</dbReference>
<dbReference type="SMART" id="SM00473">
    <property type="entry name" value="PAN_AP"/>
    <property type="match status" value="1"/>
</dbReference>
<dbReference type="InterPro" id="IPR003609">
    <property type="entry name" value="Pan_app"/>
</dbReference>
<evidence type="ECO:0000256" key="17">
    <source>
        <dbReference type="ARBA" id="ARBA00023180"/>
    </source>
</evidence>
<dbReference type="InterPro" id="IPR011009">
    <property type="entry name" value="Kinase-like_dom_sf"/>
</dbReference>
<reference evidence="24" key="1">
    <citation type="submission" date="2015-03" db="EMBL/GenBank/DDBJ databases">
        <title>A transcriptome of Araucaria cunninghamii, an australian fine timber species.</title>
        <authorList>
            <person name="Jing Yi C.J.Y."/>
            <person name="Yin San L.Y.S."/>
            <person name="Abdul Karim S.S."/>
            <person name="Wan Azmi N.N."/>
            <person name="Hercus R.R."/>
            <person name="Croft L.L."/>
        </authorList>
    </citation>
    <scope>NUCLEOTIDE SEQUENCE</scope>
    <source>
        <strain evidence="24">MI0301</strain>
        <tissue evidence="24">Leaf</tissue>
    </source>
</reference>
<dbReference type="Pfam" id="PF00069">
    <property type="entry name" value="Pkinase"/>
    <property type="match status" value="1"/>
</dbReference>
<evidence type="ECO:0000256" key="15">
    <source>
        <dbReference type="ARBA" id="ARBA00023157"/>
    </source>
</evidence>
<feature type="transmembrane region" description="Helical" evidence="21">
    <location>
        <begin position="168"/>
        <end position="193"/>
    </location>
</feature>
<dbReference type="InterPro" id="IPR017441">
    <property type="entry name" value="Protein_kinase_ATP_BS"/>
</dbReference>
<keyword evidence="11" id="KW-0418">Kinase</keyword>
<dbReference type="SUPFAM" id="SSF56112">
    <property type="entry name" value="Protein kinase-like (PK-like)"/>
    <property type="match status" value="1"/>
</dbReference>
<evidence type="ECO:0000256" key="3">
    <source>
        <dbReference type="ARBA" id="ARBA00022475"/>
    </source>
</evidence>
<keyword evidence="14 21" id="KW-0472">Membrane</keyword>
<keyword evidence="8" id="KW-0732">Signal</keyword>
<evidence type="ECO:0000256" key="10">
    <source>
        <dbReference type="ARBA" id="ARBA00022741"/>
    </source>
</evidence>
<evidence type="ECO:0000256" key="18">
    <source>
        <dbReference type="ARBA" id="ARBA00047899"/>
    </source>
</evidence>
<comment type="subcellular location">
    <subcellularLocation>
        <location evidence="1">Cell membrane</location>
        <topology evidence="1">Single-pass type I membrane protein</topology>
    </subcellularLocation>
</comment>
<feature type="domain" description="Apple" evidence="23">
    <location>
        <begin position="71"/>
        <end position="152"/>
    </location>
</feature>
<dbReference type="PROSITE" id="PS50948">
    <property type="entry name" value="PAN"/>
    <property type="match status" value="1"/>
</dbReference>
<evidence type="ECO:0000256" key="7">
    <source>
        <dbReference type="ARBA" id="ARBA00022692"/>
    </source>
</evidence>
<protein>
    <recommendedName>
        <fullName evidence="2">non-specific serine/threonine protein kinase</fullName>
        <ecNumber evidence="2">2.7.11.1</ecNumber>
    </recommendedName>
</protein>
<evidence type="ECO:0000256" key="12">
    <source>
        <dbReference type="ARBA" id="ARBA00022840"/>
    </source>
</evidence>
<feature type="binding site" evidence="20">
    <location>
        <position position="253"/>
    </location>
    <ligand>
        <name>ATP</name>
        <dbReference type="ChEBI" id="CHEBI:30616"/>
    </ligand>
</feature>
<dbReference type="GO" id="GO:0005524">
    <property type="term" value="F:ATP binding"/>
    <property type="evidence" value="ECO:0007669"/>
    <property type="project" value="UniProtKB-UniRule"/>
</dbReference>
<evidence type="ECO:0000313" key="24">
    <source>
        <dbReference type="EMBL" id="JAG93124.1"/>
    </source>
</evidence>
<keyword evidence="10 20" id="KW-0547">Nucleotide-binding</keyword>
<dbReference type="EC" id="2.7.11.1" evidence="2"/>
<dbReference type="FunFam" id="3.30.200.20:FF:000370">
    <property type="entry name" value="Receptor-like protein kinase 4"/>
    <property type="match status" value="1"/>
</dbReference>
<evidence type="ECO:0000256" key="6">
    <source>
        <dbReference type="ARBA" id="ARBA00022679"/>
    </source>
</evidence>
<evidence type="ECO:0000256" key="11">
    <source>
        <dbReference type="ARBA" id="ARBA00022777"/>
    </source>
</evidence>
<dbReference type="FunFam" id="1.10.510.10:FF:000384">
    <property type="entry name" value="G-type lectin S-receptor-like serine/threonine-protein kinase"/>
    <property type="match status" value="1"/>
</dbReference>
<comment type="catalytic activity">
    <reaction evidence="19">
        <text>L-seryl-[protein] + ATP = O-phospho-L-seryl-[protein] + ADP + H(+)</text>
        <dbReference type="Rhea" id="RHEA:17989"/>
        <dbReference type="Rhea" id="RHEA-COMP:9863"/>
        <dbReference type="Rhea" id="RHEA-COMP:11604"/>
        <dbReference type="ChEBI" id="CHEBI:15378"/>
        <dbReference type="ChEBI" id="CHEBI:29999"/>
        <dbReference type="ChEBI" id="CHEBI:30616"/>
        <dbReference type="ChEBI" id="CHEBI:83421"/>
        <dbReference type="ChEBI" id="CHEBI:456216"/>
        <dbReference type="EC" id="2.7.11.1"/>
    </reaction>
</comment>
<organism evidence="24">
    <name type="scientific">Araucaria cunninghamii</name>
    <name type="common">Hoop pine</name>
    <name type="synonym">Moreton Bay pine</name>
    <dbReference type="NCBI Taxonomy" id="56994"/>
    <lineage>
        <taxon>Eukaryota</taxon>
        <taxon>Viridiplantae</taxon>
        <taxon>Streptophyta</taxon>
        <taxon>Embryophyta</taxon>
        <taxon>Tracheophyta</taxon>
        <taxon>Spermatophyta</taxon>
        <taxon>Pinopsida</taxon>
        <taxon>Pinidae</taxon>
        <taxon>Conifers II</taxon>
        <taxon>Araucariales</taxon>
        <taxon>Araucariaceae</taxon>
        <taxon>Araucaria</taxon>
    </lineage>
</organism>
<keyword evidence="15" id="KW-1015">Disulfide bond</keyword>
<dbReference type="PROSITE" id="PS50011">
    <property type="entry name" value="PROTEIN_KINASE_DOM"/>
    <property type="match status" value="1"/>
</dbReference>
<evidence type="ECO:0000256" key="1">
    <source>
        <dbReference type="ARBA" id="ARBA00004251"/>
    </source>
</evidence>
<evidence type="ECO:0000259" key="23">
    <source>
        <dbReference type="PROSITE" id="PS50948"/>
    </source>
</evidence>
<evidence type="ECO:0000256" key="4">
    <source>
        <dbReference type="ARBA" id="ARBA00022527"/>
    </source>
</evidence>
<name>A0A0D6QRZ3_ARACU</name>
<keyword evidence="7 21" id="KW-0812">Transmembrane</keyword>
<keyword evidence="9" id="KW-0430">Lectin</keyword>
<dbReference type="GO" id="GO:0048544">
    <property type="term" value="P:recognition of pollen"/>
    <property type="evidence" value="ECO:0007669"/>
    <property type="project" value="InterPro"/>
</dbReference>
<dbReference type="InterPro" id="IPR000719">
    <property type="entry name" value="Prot_kinase_dom"/>
</dbReference>
<keyword evidence="16" id="KW-0675">Receptor</keyword>
<dbReference type="AlphaFoldDB" id="A0A0D6QRZ3"/>
<dbReference type="Gene3D" id="3.30.200.20">
    <property type="entry name" value="Phosphorylase Kinase, domain 1"/>
    <property type="match status" value="1"/>
</dbReference>
<dbReference type="PROSITE" id="PS00108">
    <property type="entry name" value="PROTEIN_KINASE_ST"/>
    <property type="match status" value="1"/>
</dbReference>
<dbReference type="PANTHER" id="PTHR47974:SF19">
    <property type="entry name" value="RECEPTOR-LIKE SERINE_THREONINE-PROTEIN KINASE"/>
    <property type="match status" value="1"/>
</dbReference>
<dbReference type="CDD" id="cd14066">
    <property type="entry name" value="STKc_IRAK"/>
    <property type="match status" value="1"/>
</dbReference>
<evidence type="ECO:0000256" key="21">
    <source>
        <dbReference type="SAM" id="Phobius"/>
    </source>
</evidence>
<dbReference type="Pfam" id="PF00954">
    <property type="entry name" value="S_locus_glycop"/>
    <property type="match status" value="1"/>
</dbReference>
<evidence type="ECO:0000256" key="2">
    <source>
        <dbReference type="ARBA" id="ARBA00012513"/>
    </source>
</evidence>
<keyword evidence="12 20" id="KW-0067">ATP-binding</keyword>
<dbReference type="PANTHER" id="PTHR47974">
    <property type="entry name" value="OS07G0415500 PROTEIN"/>
    <property type="match status" value="1"/>
</dbReference>
<dbReference type="InterPro" id="IPR000858">
    <property type="entry name" value="S_locus_glycoprot_dom"/>
</dbReference>